<proteinExistence type="inferred from homology"/>
<dbReference type="Gene3D" id="3.20.20.140">
    <property type="entry name" value="Metal-dependent hydrolases"/>
    <property type="match status" value="1"/>
</dbReference>
<keyword evidence="7" id="KW-0732">Signal</keyword>
<sequence length="589" mass="67329">MAMPNDVWEEISQDIPSLSDPFLKQYMAGRDHLMNQEKSKRSDAAFRTALSPIAKKACRIVDNIRNHERETVWTSDLDQHKAADGSSNIFPGMMFMHAKEKMEGTKLWNIVRRMPKGSLLHAHLDAMVDINFIIDELMKLPGMHMSSDRPLTSPEAMEDAAFSFRYRSKTKATTSMWTDEYKANSFLPIVQVAEEFPNGAREGFQKWLYSRCTLSASDSDEQRYGIDAIWRKFAKCFLVVDTMIHYEPMFRVYLRRLMSMLKADGVNWAELRSTWPLNYCRDQREKPEKDYSHMFQVFEEEIERFKASEEGKGFWGLTLIWTSLRSLDTRSIIENMDHCITTKIEFPHLIAGYDVVGPEDLGRPLKDLLPELFWFQKQCAQEKVNIPFFFHAGETLGDGNNTDSNLFDAIILGTRRIGHGYSLFKHPMLIDMVKEKRILIESCPISNEVLRLCSSILAHPLPALLARGVACSLCNDDPSMLGQDTAGMSHDFWQTLQGWDNLGLAGLGSLAENSVRWSAFEDEDNAAWVKGIREASVGTGIKAARLKEWQIEWEQFCLWIVSEYSEYDTEPDASADNVEAKGKDKAVDA</sequence>
<evidence type="ECO:0000256" key="7">
    <source>
        <dbReference type="ARBA" id="ARBA00022729"/>
    </source>
</evidence>
<comment type="cofactor">
    <cofactor evidence="1">
        <name>Zn(2+)</name>
        <dbReference type="ChEBI" id="CHEBI:29105"/>
    </cofactor>
</comment>
<accession>A0A0A1T2E2</accession>
<evidence type="ECO:0000256" key="9">
    <source>
        <dbReference type="ARBA" id="ARBA00047764"/>
    </source>
</evidence>
<evidence type="ECO:0000256" key="4">
    <source>
        <dbReference type="ARBA" id="ARBA00012784"/>
    </source>
</evidence>
<dbReference type="InterPro" id="IPR001365">
    <property type="entry name" value="A_deaminase_dom"/>
</dbReference>
<evidence type="ECO:0000313" key="13">
    <source>
        <dbReference type="Proteomes" id="UP000039046"/>
    </source>
</evidence>
<dbReference type="PANTHER" id="PTHR11409:SF39">
    <property type="entry name" value="ADENOSINE DEAMINASE 2"/>
    <property type="match status" value="1"/>
</dbReference>
<keyword evidence="13" id="KW-1185">Reference proteome</keyword>
<reference evidence="12 13" key="1">
    <citation type="journal article" date="2015" name="Genome Announc.">
        <title>Draft Genome Sequence and Gene Annotation of the Entomopathogenic Fungus Verticillium hemipterigenum.</title>
        <authorList>
            <person name="Horn F."/>
            <person name="Habel A."/>
            <person name="Scharf D.H."/>
            <person name="Dworschak J."/>
            <person name="Brakhage A.A."/>
            <person name="Guthke R."/>
            <person name="Hertweck C."/>
            <person name="Linde J."/>
        </authorList>
    </citation>
    <scope>NUCLEOTIDE SEQUENCE [LARGE SCALE GENOMIC DNA]</scope>
</reference>
<keyword evidence="8" id="KW-0378">Hydrolase</keyword>
<gene>
    <name evidence="12" type="ORF">VHEMI00446</name>
</gene>
<dbReference type="Proteomes" id="UP000039046">
    <property type="component" value="Unassembled WGS sequence"/>
</dbReference>
<protein>
    <recommendedName>
        <fullName evidence="4">adenosine deaminase</fullName>
        <ecNumber evidence="4">3.5.4.4</ecNumber>
    </recommendedName>
</protein>
<dbReference type="HOGENOM" id="CLU_022829_2_1_1"/>
<comment type="similarity">
    <text evidence="3">Belongs to the metallo-dependent hydrolases superfamily. Adenosine and AMP deaminases family. ADGF subfamily.</text>
</comment>
<organism evidence="12 13">
    <name type="scientific">[Torrubiella] hemipterigena</name>
    <dbReference type="NCBI Taxonomy" id="1531966"/>
    <lineage>
        <taxon>Eukaryota</taxon>
        <taxon>Fungi</taxon>
        <taxon>Dikarya</taxon>
        <taxon>Ascomycota</taxon>
        <taxon>Pezizomycotina</taxon>
        <taxon>Sordariomycetes</taxon>
        <taxon>Hypocreomycetidae</taxon>
        <taxon>Hypocreales</taxon>
        <taxon>Clavicipitaceae</taxon>
        <taxon>Clavicipitaceae incertae sedis</taxon>
        <taxon>'Torrubiella' clade</taxon>
    </lineage>
</organism>
<dbReference type="InterPro" id="IPR006330">
    <property type="entry name" value="Ado/ade_deaminase"/>
</dbReference>
<dbReference type="GO" id="GO:0006154">
    <property type="term" value="P:adenosine catabolic process"/>
    <property type="evidence" value="ECO:0007669"/>
    <property type="project" value="TreeGrafter"/>
</dbReference>
<dbReference type="FunFam" id="3.20.20.140:FF:000017">
    <property type="entry name" value="Adenosine deaminase 2"/>
    <property type="match status" value="1"/>
</dbReference>
<keyword evidence="5" id="KW-0964">Secreted</keyword>
<evidence type="ECO:0000256" key="2">
    <source>
        <dbReference type="ARBA" id="ARBA00004613"/>
    </source>
</evidence>
<dbReference type="OrthoDB" id="7202371at2759"/>
<evidence type="ECO:0000256" key="6">
    <source>
        <dbReference type="ARBA" id="ARBA00022723"/>
    </source>
</evidence>
<evidence type="ECO:0000313" key="12">
    <source>
        <dbReference type="EMBL" id="CEJ80250.1"/>
    </source>
</evidence>
<feature type="domain" description="Adenosine deaminase" evidence="11">
    <location>
        <begin position="230"/>
        <end position="532"/>
    </location>
</feature>
<dbReference type="EC" id="3.5.4.4" evidence="4"/>
<dbReference type="GO" id="GO:0046103">
    <property type="term" value="P:inosine biosynthetic process"/>
    <property type="evidence" value="ECO:0007669"/>
    <property type="project" value="TreeGrafter"/>
</dbReference>
<dbReference type="InterPro" id="IPR032466">
    <property type="entry name" value="Metal_Hydrolase"/>
</dbReference>
<dbReference type="GO" id="GO:0005576">
    <property type="term" value="C:extracellular region"/>
    <property type="evidence" value="ECO:0007669"/>
    <property type="project" value="UniProtKB-SubCell"/>
</dbReference>
<evidence type="ECO:0000256" key="3">
    <source>
        <dbReference type="ARBA" id="ARBA00006083"/>
    </source>
</evidence>
<dbReference type="PANTHER" id="PTHR11409">
    <property type="entry name" value="ADENOSINE DEAMINASE"/>
    <property type="match status" value="1"/>
</dbReference>
<dbReference type="Pfam" id="PF00962">
    <property type="entry name" value="A_deaminase"/>
    <property type="match status" value="1"/>
</dbReference>
<name>A0A0A1T2E2_9HYPO</name>
<feature type="compositionally biased region" description="Basic and acidic residues" evidence="10">
    <location>
        <begin position="578"/>
        <end position="589"/>
    </location>
</feature>
<comment type="subcellular location">
    <subcellularLocation>
        <location evidence="2">Secreted</location>
    </subcellularLocation>
</comment>
<dbReference type="AlphaFoldDB" id="A0A0A1T2E2"/>
<evidence type="ECO:0000256" key="5">
    <source>
        <dbReference type="ARBA" id="ARBA00022525"/>
    </source>
</evidence>
<evidence type="ECO:0000256" key="10">
    <source>
        <dbReference type="SAM" id="MobiDB-lite"/>
    </source>
</evidence>
<dbReference type="EMBL" id="CDHN01000001">
    <property type="protein sequence ID" value="CEJ80250.1"/>
    <property type="molecule type" value="Genomic_DNA"/>
</dbReference>
<dbReference type="STRING" id="1531966.A0A0A1T2E2"/>
<feature type="region of interest" description="Disordered" evidence="10">
    <location>
        <begin position="568"/>
        <end position="589"/>
    </location>
</feature>
<evidence type="ECO:0000259" key="11">
    <source>
        <dbReference type="Pfam" id="PF00962"/>
    </source>
</evidence>
<keyword evidence="6" id="KW-0479">Metal-binding</keyword>
<evidence type="ECO:0000256" key="1">
    <source>
        <dbReference type="ARBA" id="ARBA00001947"/>
    </source>
</evidence>
<evidence type="ECO:0000256" key="8">
    <source>
        <dbReference type="ARBA" id="ARBA00022801"/>
    </source>
</evidence>
<dbReference type="GO" id="GO:0046872">
    <property type="term" value="F:metal ion binding"/>
    <property type="evidence" value="ECO:0007669"/>
    <property type="project" value="UniProtKB-KW"/>
</dbReference>
<comment type="catalytic activity">
    <reaction evidence="9">
        <text>adenosine + H2O + H(+) = inosine + NH4(+)</text>
        <dbReference type="Rhea" id="RHEA:24408"/>
        <dbReference type="ChEBI" id="CHEBI:15377"/>
        <dbReference type="ChEBI" id="CHEBI:15378"/>
        <dbReference type="ChEBI" id="CHEBI:16335"/>
        <dbReference type="ChEBI" id="CHEBI:17596"/>
        <dbReference type="ChEBI" id="CHEBI:28938"/>
        <dbReference type="EC" id="3.5.4.4"/>
    </reaction>
</comment>
<dbReference type="SUPFAM" id="SSF51556">
    <property type="entry name" value="Metallo-dependent hydrolases"/>
    <property type="match status" value="1"/>
</dbReference>
<dbReference type="GO" id="GO:0004000">
    <property type="term" value="F:adenosine deaminase activity"/>
    <property type="evidence" value="ECO:0007669"/>
    <property type="project" value="TreeGrafter"/>
</dbReference>